<dbReference type="Proteomes" id="UP000023152">
    <property type="component" value="Unassembled WGS sequence"/>
</dbReference>
<accession>X6LW18</accession>
<feature type="compositionally biased region" description="Polar residues" evidence="1">
    <location>
        <begin position="58"/>
        <end position="70"/>
    </location>
</feature>
<reference evidence="3 4" key="1">
    <citation type="journal article" date="2013" name="Curr. Biol.">
        <title>The Genome of the Foraminiferan Reticulomyxa filosa.</title>
        <authorList>
            <person name="Glockner G."/>
            <person name="Hulsmann N."/>
            <person name="Schleicher M."/>
            <person name="Noegel A.A."/>
            <person name="Eichinger L."/>
            <person name="Gallinger C."/>
            <person name="Pawlowski J."/>
            <person name="Sierra R."/>
            <person name="Euteneuer U."/>
            <person name="Pillet L."/>
            <person name="Moustafa A."/>
            <person name="Platzer M."/>
            <person name="Groth M."/>
            <person name="Szafranski K."/>
            <person name="Schliwa M."/>
        </authorList>
    </citation>
    <scope>NUCLEOTIDE SEQUENCE [LARGE SCALE GENOMIC DNA]</scope>
</reference>
<name>X6LW18_RETFI</name>
<keyword evidence="2" id="KW-0472">Membrane</keyword>
<feature type="region of interest" description="Disordered" evidence="1">
    <location>
        <begin position="58"/>
        <end position="77"/>
    </location>
</feature>
<organism evidence="3 4">
    <name type="scientific">Reticulomyxa filosa</name>
    <dbReference type="NCBI Taxonomy" id="46433"/>
    <lineage>
        <taxon>Eukaryota</taxon>
        <taxon>Sar</taxon>
        <taxon>Rhizaria</taxon>
        <taxon>Retaria</taxon>
        <taxon>Foraminifera</taxon>
        <taxon>Monothalamids</taxon>
        <taxon>Reticulomyxidae</taxon>
        <taxon>Reticulomyxa</taxon>
    </lineage>
</organism>
<evidence type="ECO:0000256" key="1">
    <source>
        <dbReference type="SAM" id="MobiDB-lite"/>
    </source>
</evidence>
<protein>
    <submittedName>
        <fullName evidence="3">Uncharacterized protein</fullName>
    </submittedName>
</protein>
<evidence type="ECO:0000313" key="4">
    <source>
        <dbReference type="Proteomes" id="UP000023152"/>
    </source>
</evidence>
<proteinExistence type="predicted"/>
<evidence type="ECO:0000256" key="2">
    <source>
        <dbReference type="SAM" id="Phobius"/>
    </source>
</evidence>
<gene>
    <name evidence="3" type="ORF">RFI_31825</name>
</gene>
<dbReference type="EMBL" id="ASPP01027969">
    <property type="protein sequence ID" value="ETO05571.1"/>
    <property type="molecule type" value="Genomic_DNA"/>
</dbReference>
<keyword evidence="2" id="KW-0812">Transmembrane</keyword>
<comment type="caution">
    <text evidence="3">The sequence shown here is derived from an EMBL/GenBank/DDBJ whole genome shotgun (WGS) entry which is preliminary data.</text>
</comment>
<feature type="transmembrane region" description="Helical" evidence="2">
    <location>
        <begin position="129"/>
        <end position="152"/>
    </location>
</feature>
<dbReference type="AlphaFoldDB" id="X6LW18"/>
<keyword evidence="2" id="KW-1133">Transmembrane helix</keyword>
<keyword evidence="4" id="KW-1185">Reference proteome</keyword>
<sequence length="180" mass="21002">MITTLKRTGLRCRTLNKLPIWNLVPYILIRQLRQSSSHQAALEEQYQKVQHMKKLQGQQGALSKTKSSPESQHERSLLRNMESDKEIIQYLKESSSQDTSLYAAAVKRCSELKCPNSIIRIIKIVQSKIFIQIAYFTICFYIIYVFGINLIYKTLFSTNGFEEQQHQSKSSIVNSWHHYI</sequence>
<evidence type="ECO:0000313" key="3">
    <source>
        <dbReference type="EMBL" id="ETO05571.1"/>
    </source>
</evidence>